<dbReference type="EMBL" id="AP009389">
    <property type="protein sequence ID" value="BAF59862.1"/>
    <property type="molecule type" value="Genomic_DNA"/>
</dbReference>
<dbReference type="InterPro" id="IPR002328">
    <property type="entry name" value="ADH_Zn_CS"/>
</dbReference>
<dbReference type="KEGG" id="pth:PTH_1681"/>
<dbReference type="GO" id="GO:0008270">
    <property type="term" value="F:zinc ion binding"/>
    <property type="evidence" value="ECO:0007669"/>
    <property type="project" value="InterPro"/>
</dbReference>
<sequence length="329" mass="34524">MLAVRYYGIGDIRVENIPKPAPGHDEVLVKVAYAGICGSDLHIFRKGMFISSAPVTMGHEFSGVVEEVGAGVTGLRPGDQVVGDPRVPCGRCQWCRREQYNLCPGLGFIGEVRPGCFAEHIAINYKKLLKVPALDLKEAVLVEPLAVAVHIAKKGKLSPENTVGILGAGPIGLLTLAAAKAIRVREVIVVDPSPARLEIARKICADSAVAAIPEDPADLADVVVEAAGTGSALAGALKWLKPGGRLVMAGIYEDRVQLDPNNIINRELKIAGINAYETDDLKSSAEMLAGGKVNIAPIVSLILPLESAAEGFSLLTSPSVAVGKILLAP</sequence>
<dbReference type="SMART" id="SM00829">
    <property type="entry name" value="PKS_ER"/>
    <property type="match status" value="1"/>
</dbReference>
<keyword evidence="7" id="KW-1185">Reference proteome</keyword>
<organism evidence="6 7">
    <name type="scientific">Pelotomaculum thermopropionicum (strain DSM 13744 / JCM 10971 / SI)</name>
    <dbReference type="NCBI Taxonomy" id="370438"/>
    <lineage>
        <taxon>Bacteria</taxon>
        <taxon>Bacillati</taxon>
        <taxon>Bacillota</taxon>
        <taxon>Clostridia</taxon>
        <taxon>Eubacteriales</taxon>
        <taxon>Desulfotomaculaceae</taxon>
        <taxon>Pelotomaculum</taxon>
    </lineage>
</organism>
<dbReference type="InterPro" id="IPR013154">
    <property type="entry name" value="ADH-like_N"/>
</dbReference>
<dbReference type="AlphaFoldDB" id="A5D1M5"/>
<evidence type="ECO:0000313" key="6">
    <source>
        <dbReference type="EMBL" id="BAF59862.1"/>
    </source>
</evidence>
<dbReference type="PANTHER" id="PTHR43401:SF2">
    <property type="entry name" value="L-THREONINE 3-DEHYDROGENASE"/>
    <property type="match status" value="1"/>
</dbReference>
<dbReference type="Proteomes" id="UP000006556">
    <property type="component" value="Chromosome"/>
</dbReference>
<dbReference type="InterPro" id="IPR020843">
    <property type="entry name" value="ER"/>
</dbReference>
<evidence type="ECO:0000256" key="3">
    <source>
        <dbReference type="ARBA" id="ARBA00023002"/>
    </source>
</evidence>
<evidence type="ECO:0000256" key="2">
    <source>
        <dbReference type="ARBA" id="ARBA00022833"/>
    </source>
</evidence>
<dbReference type="InterPro" id="IPR050129">
    <property type="entry name" value="Zn_alcohol_dh"/>
</dbReference>
<dbReference type="PROSITE" id="PS00059">
    <property type="entry name" value="ADH_ZINC"/>
    <property type="match status" value="1"/>
</dbReference>
<comment type="similarity">
    <text evidence="4">Belongs to the zinc-containing alcohol dehydrogenase family.</text>
</comment>
<evidence type="ECO:0000313" key="7">
    <source>
        <dbReference type="Proteomes" id="UP000006556"/>
    </source>
</evidence>
<dbReference type="PANTHER" id="PTHR43401">
    <property type="entry name" value="L-THREONINE 3-DEHYDROGENASE"/>
    <property type="match status" value="1"/>
</dbReference>
<dbReference type="SUPFAM" id="SSF51735">
    <property type="entry name" value="NAD(P)-binding Rossmann-fold domains"/>
    <property type="match status" value="1"/>
</dbReference>
<protein>
    <submittedName>
        <fullName evidence="6">Threonine dehydrogenase and related Zn-dependent dehydrogenases</fullName>
    </submittedName>
</protein>
<evidence type="ECO:0000256" key="4">
    <source>
        <dbReference type="RuleBase" id="RU361277"/>
    </source>
</evidence>
<dbReference type="eggNOG" id="COG1063">
    <property type="taxonomic scope" value="Bacteria"/>
</dbReference>
<dbReference type="Pfam" id="PF00107">
    <property type="entry name" value="ADH_zinc_N"/>
    <property type="match status" value="1"/>
</dbReference>
<dbReference type="STRING" id="370438.PTH_1681"/>
<dbReference type="GO" id="GO:0016491">
    <property type="term" value="F:oxidoreductase activity"/>
    <property type="evidence" value="ECO:0007669"/>
    <property type="project" value="UniProtKB-KW"/>
</dbReference>
<gene>
    <name evidence="6" type="primary">Tdh</name>
    <name evidence="6" type="ordered locus">PTH_1681</name>
</gene>
<dbReference type="Pfam" id="PF08240">
    <property type="entry name" value="ADH_N"/>
    <property type="match status" value="1"/>
</dbReference>
<keyword evidence="2 4" id="KW-0862">Zinc</keyword>
<dbReference type="InterPro" id="IPR013149">
    <property type="entry name" value="ADH-like_C"/>
</dbReference>
<keyword evidence="3" id="KW-0560">Oxidoreductase</keyword>
<dbReference type="SUPFAM" id="SSF50129">
    <property type="entry name" value="GroES-like"/>
    <property type="match status" value="1"/>
</dbReference>
<keyword evidence="1 4" id="KW-0479">Metal-binding</keyword>
<evidence type="ECO:0000256" key="1">
    <source>
        <dbReference type="ARBA" id="ARBA00022723"/>
    </source>
</evidence>
<dbReference type="Gene3D" id="3.90.180.10">
    <property type="entry name" value="Medium-chain alcohol dehydrogenases, catalytic domain"/>
    <property type="match status" value="1"/>
</dbReference>
<comment type="cofactor">
    <cofactor evidence="4">
        <name>Zn(2+)</name>
        <dbReference type="ChEBI" id="CHEBI:29105"/>
    </cofactor>
</comment>
<evidence type="ECO:0000259" key="5">
    <source>
        <dbReference type="SMART" id="SM00829"/>
    </source>
</evidence>
<reference evidence="7" key="1">
    <citation type="journal article" date="2008" name="Genome Res.">
        <title>The genome of Pelotomaculum thermopropionicum reveals niche-associated evolution in anaerobic microbiota.</title>
        <authorList>
            <person name="Kosaka T."/>
            <person name="Kato S."/>
            <person name="Shimoyama T."/>
            <person name="Ishii S."/>
            <person name="Abe T."/>
            <person name="Watanabe K."/>
        </authorList>
    </citation>
    <scope>NUCLEOTIDE SEQUENCE [LARGE SCALE GENOMIC DNA]</scope>
    <source>
        <strain evidence="7">DSM 13744 / JCM 10971 / SI</strain>
    </source>
</reference>
<proteinExistence type="inferred from homology"/>
<dbReference type="InterPro" id="IPR036291">
    <property type="entry name" value="NAD(P)-bd_dom_sf"/>
</dbReference>
<dbReference type="InterPro" id="IPR011032">
    <property type="entry name" value="GroES-like_sf"/>
</dbReference>
<dbReference type="HOGENOM" id="CLU_026673_11_0_9"/>
<dbReference type="Gene3D" id="3.40.50.720">
    <property type="entry name" value="NAD(P)-binding Rossmann-like Domain"/>
    <property type="match status" value="1"/>
</dbReference>
<name>A5D1M5_PELTS</name>
<feature type="domain" description="Enoyl reductase (ER)" evidence="5">
    <location>
        <begin position="8"/>
        <end position="327"/>
    </location>
</feature>
<accession>A5D1M5</accession>